<keyword evidence="4 12" id="KW-0808">Transferase</keyword>
<dbReference type="NCBIfam" id="TIGR00066">
    <property type="entry name" value="g_glut_trans"/>
    <property type="match status" value="1"/>
</dbReference>
<feature type="region of interest" description="Disordered" evidence="11">
    <location>
        <begin position="136"/>
        <end position="203"/>
    </location>
</feature>
<feature type="region of interest" description="Disordered" evidence="11">
    <location>
        <begin position="1"/>
        <end position="108"/>
    </location>
</feature>
<dbReference type="AlphaFoldDB" id="A0A4Q2JXH4"/>
<evidence type="ECO:0000313" key="13">
    <source>
        <dbReference type="Proteomes" id="UP000292881"/>
    </source>
</evidence>
<comment type="similarity">
    <text evidence="3">Belongs to the gamma-glutamyltransferase family.</text>
</comment>
<keyword evidence="13" id="KW-1185">Reference proteome</keyword>
<evidence type="ECO:0000256" key="10">
    <source>
        <dbReference type="PIRSR" id="PIRSR600101-2"/>
    </source>
</evidence>
<dbReference type="Gene3D" id="1.10.246.130">
    <property type="match status" value="1"/>
</dbReference>
<gene>
    <name evidence="12" type="primary">ggt</name>
    <name evidence="12" type="ORF">ESO86_02100</name>
</gene>
<evidence type="ECO:0000256" key="8">
    <source>
        <dbReference type="ARBA" id="ARBA00047417"/>
    </source>
</evidence>
<dbReference type="PANTHER" id="PTHR43199">
    <property type="entry name" value="GLUTATHIONE HYDROLASE"/>
    <property type="match status" value="1"/>
</dbReference>
<name>A0A4Q2JXH4_9MICO</name>
<dbReference type="InterPro" id="IPR043137">
    <property type="entry name" value="GGT_ssub_C"/>
</dbReference>
<keyword evidence="6" id="KW-0865">Zymogen</keyword>
<comment type="catalytic activity">
    <reaction evidence="2">
        <text>glutathione + H2O = L-cysteinylglycine + L-glutamate</text>
        <dbReference type="Rhea" id="RHEA:28807"/>
        <dbReference type="ChEBI" id="CHEBI:15377"/>
        <dbReference type="ChEBI" id="CHEBI:29985"/>
        <dbReference type="ChEBI" id="CHEBI:57925"/>
        <dbReference type="ChEBI" id="CHEBI:61694"/>
        <dbReference type="EC" id="3.4.19.13"/>
    </reaction>
</comment>
<evidence type="ECO:0000313" key="12">
    <source>
        <dbReference type="EMBL" id="RXZ51529.1"/>
    </source>
</evidence>
<feature type="region of interest" description="Disordered" evidence="11">
    <location>
        <begin position="305"/>
        <end position="342"/>
    </location>
</feature>
<evidence type="ECO:0000256" key="5">
    <source>
        <dbReference type="ARBA" id="ARBA00022801"/>
    </source>
</evidence>
<dbReference type="PANTHER" id="PTHR43199:SF1">
    <property type="entry name" value="GLUTATHIONE HYDROLASE PROENZYME"/>
    <property type="match status" value="1"/>
</dbReference>
<dbReference type="InterPro" id="IPR043138">
    <property type="entry name" value="GGT_lsub"/>
</dbReference>
<feature type="compositionally biased region" description="Basic and acidic residues" evidence="11">
    <location>
        <begin position="66"/>
        <end position="80"/>
    </location>
</feature>
<evidence type="ECO:0000256" key="3">
    <source>
        <dbReference type="ARBA" id="ARBA00009381"/>
    </source>
</evidence>
<dbReference type="SUPFAM" id="SSF56235">
    <property type="entry name" value="N-terminal nucleophile aminohydrolases (Ntn hydrolases)"/>
    <property type="match status" value="1"/>
</dbReference>
<feature type="compositionally biased region" description="Polar residues" evidence="11">
    <location>
        <begin position="12"/>
        <end position="25"/>
    </location>
</feature>
<dbReference type="EC" id="2.3.2.2" evidence="12"/>
<feature type="binding site" evidence="10">
    <location>
        <position position="836"/>
    </location>
    <ligand>
        <name>L-glutamate</name>
        <dbReference type="ChEBI" id="CHEBI:29985"/>
    </ligand>
</feature>
<feature type="compositionally biased region" description="Basic residues" evidence="11">
    <location>
        <begin position="81"/>
        <end position="91"/>
    </location>
</feature>
<comment type="catalytic activity">
    <reaction evidence="8">
        <text>an N-terminal (5-L-glutamyl)-[peptide] + an alpha-amino acid = 5-L-glutamyl amino acid + an N-terminal L-alpha-aminoacyl-[peptide]</text>
        <dbReference type="Rhea" id="RHEA:23904"/>
        <dbReference type="Rhea" id="RHEA-COMP:9780"/>
        <dbReference type="Rhea" id="RHEA-COMP:9795"/>
        <dbReference type="ChEBI" id="CHEBI:77644"/>
        <dbReference type="ChEBI" id="CHEBI:78597"/>
        <dbReference type="ChEBI" id="CHEBI:78599"/>
        <dbReference type="ChEBI" id="CHEBI:78608"/>
        <dbReference type="EC" id="2.3.2.2"/>
    </reaction>
</comment>
<dbReference type="PRINTS" id="PR01210">
    <property type="entry name" value="GGTRANSPTASE"/>
</dbReference>
<comment type="catalytic activity">
    <reaction evidence="1">
        <text>an S-substituted glutathione + H2O = an S-substituted L-cysteinylglycine + L-glutamate</text>
        <dbReference type="Rhea" id="RHEA:59468"/>
        <dbReference type="ChEBI" id="CHEBI:15377"/>
        <dbReference type="ChEBI" id="CHEBI:29985"/>
        <dbReference type="ChEBI" id="CHEBI:90779"/>
        <dbReference type="ChEBI" id="CHEBI:143103"/>
        <dbReference type="EC" id="3.4.19.13"/>
    </reaction>
</comment>
<evidence type="ECO:0000256" key="4">
    <source>
        <dbReference type="ARBA" id="ARBA00022679"/>
    </source>
</evidence>
<evidence type="ECO:0000256" key="1">
    <source>
        <dbReference type="ARBA" id="ARBA00001049"/>
    </source>
</evidence>
<reference evidence="12 13" key="1">
    <citation type="submission" date="2019-01" db="EMBL/GenBank/DDBJ databases">
        <authorList>
            <person name="Li J."/>
        </authorList>
    </citation>
    <scope>NUCLEOTIDE SEQUENCE [LARGE SCALE GENOMIC DNA]</scope>
    <source>
        <strain evidence="12 13">CGMCC 4.7180</strain>
    </source>
</reference>
<dbReference type="Pfam" id="PF01019">
    <property type="entry name" value="G_glu_transpept"/>
    <property type="match status" value="1"/>
</dbReference>
<dbReference type="InterPro" id="IPR029055">
    <property type="entry name" value="Ntn_hydrolases_N"/>
</dbReference>
<feature type="binding site" evidence="10">
    <location>
        <position position="788"/>
    </location>
    <ligand>
        <name>L-glutamate</name>
        <dbReference type="ChEBI" id="CHEBI:29985"/>
    </ligand>
</feature>
<comment type="caution">
    <text evidence="12">The sequence shown here is derived from an EMBL/GenBank/DDBJ whole genome shotgun (WGS) entry which is preliminary data.</text>
</comment>
<keyword evidence="7 12" id="KW-0012">Acyltransferase</keyword>
<evidence type="ECO:0000256" key="2">
    <source>
        <dbReference type="ARBA" id="ARBA00001089"/>
    </source>
</evidence>
<feature type="binding site" evidence="10">
    <location>
        <position position="453"/>
    </location>
    <ligand>
        <name>L-glutamate</name>
        <dbReference type="ChEBI" id="CHEBI:29985"/>
    </ligand>
</feature>
<dbReference type="GO" id="GO:0006751">
    <property type="term" value="P:glutathione catabolic process"/>
    <property type="evidence" value="ECO:0007669"/>
    <property type="project" value="InterPro"/>
</dbReference>
<evidence type="ECO:0000256" key="9">
    <source>
        <dbReference type="PIRSR" id="PIRSR600101-1"/>
    </source>
</evidence>
<feature type="compositionally biased region" description="Basic and acidic residues" evidence="11">
    <location>
        <begin position="136"/>
        <end position="150"/>
    </location>
</feature>
<dbReference type="GO" id="GO:0103068">
    <property type="term" value="F:leukotriene C4 gamma-glutamyl transferase activity"/>
    <property type="evidence" value="ECO:0007669"/>
    <property type="project" value="UniProtKB-EC"/>
</dbReference>
<feature type="region of interest" description="Disordered" evidence="11">
    <location>
        <begin position="234"/>
        <end position="273"/>
    </location>
</feature>
<feature type="binding site" evidence="10">
    <location>
        <begin position="813"/>
        <end position="814"/>
    </location>
    <ligand>
        <name>L-glutamate</name>
        <dbReference type="ChEBI" id="CHEBI:29985"/>
    </ligand>
</feature>
<protein>
    <submittedName>
        <fullName evidence="12">Gamma-glutamyltransferase</fullName>
        <ecNumber evidence="12">2.3.2.2</ecNumber>
    </submittedName>
</protein>
<sequence>MGRTIERFCLSEWTSPNSTSNSIQPIHTRTASHDTRRRRARPSRAGWADRRHGSGRPSRGIRLRRSTMDSRTPRGGGDHGSRHRPRCRNRAGPHLGRAAGVREHRGARRARPVLRARDAVLDAAVEVVVARPRERLARGHRRPAVDRRDGAAGPVRRRRTMAVGAHRARLRRRRRHRDRDGAHARRRGRPAGAVDRRGRGDGRRVHLVGRHVGGSARCRRAAGLADVLRHRHDRGVRGGRDRGRHRVRRSGGVGAPRDAARGRRRDRRPGVGRVPALVARGRLHRDVMRIGSAIRSVARPSTMLPCRPVGVARDRRGRVRPSGRGRSSLRDSPQGKTQRRGCAATRGSAMFRKVFASIAAVGAATLVVAGAASADVPAFESTATSREMVVTANPLATEAGERVLRSGGSAVDAMIAAQTVLGLVEPQSSGIGGGAFVVYHDAATGTTTTFDAREKAPSAATEDRFLGLGFFAAWQSGLSVGVPGVPRLLEDLHERYGERPWQTLFNPAKALAQDGFALTQRTSSQAASLLALNASCTDRLFFRDPAALAYFADAATCEAKPAGTIVTNPEYADVMKALAKDGADAFYEGPIAEAIADAVQSDPAIPGDMTTADLAAYDVVERDPVCLDYRGHEVCGMGPPSSGGLAVGQILGILENFDVSSAGAGDPLDDEVVHLFTQAGRLAFADRNLYVGDPDFVTVPAAGMLDEAYLASRAALITDFDMGIALPGTPPGEFDPTAPDETAKTSGTSHISIIDRWGNALSMTTSVESSFGNGVMVHGFLLNNQLTDFSFAPVAADGTPIANRVQPEKRPRSSMSPTIVFDATGAVELVTGSPGGSRIIGYTAQSIVNHVDFGLDPQHSIAVPHYQNRNGSTEIETPVPGVTLDYDAAALAAQLQARGHNVSIATLESGLSIIEVTPDGLLGGADLRRDGTVGGR</sequence>
<evidence type="ECO:0000256" key="7">
    <source>
        <dbReference type="ARBA" id="ARBA00023315"/>
    </source>
</evidence>
<dbReference type="InterPro" id="IPR000101">
    <property type="entry name" value="GGT_peptidase"/>
</dbReference>
<proteinExistence type="inferred from homology"/>
<evidence type="ECO:0000256" key="11">
    <source>
        <dbReference type="SAM" id="MobiDB-lite"/>
    </source>
</evidence>
<dbReference type="OrthoDB" id="9781342at2"/>
<feature type="compositionally biased region" description="Basic and acidic residues" evidence="11">
    <location>
        <begin position="194"/>
        <end position="203"/>
    </location>
</feature>
<dbReference type="GO" id="GO:0036374">
    <property type="term" value="F:glutathione hydrolase activity"/>
    <property type="evidence" value="ECO:0007669"/>
    <property type="project" value="UniProtKB-EC"/>
</dbReference>
<feature type="compositionally biased region" description="Basic residues" evidence="11">
    <location>
        <begin position="155"/>
        <end position="177"/>
    </location>
</feature>
<dbReference type="Gene3D" id="3.60.20.40">
    <property type="match status" value="1"/>
</dbReference>
<dbReference type="Proteomes" id="UP000292881">
    <property type="component" value="Unassembled WGS sequence"/>
</dbReference>
<organism evidence="12 13">
    <name type="scientific">Agromyces binzhouensis</name>
    <dbReference type="NCBI Taxonomy" id="1817495"/>
    <lineage>
        <taxon>Bacteria</taxon>
        <taxon>Bacillati</taxon>
        <taxon>Actinomycetota</taxon>
        <taxon>Actinomycetes</taxon>
        <taxon>Micrococcales</taxon>
        <taxon>Microbacteriaceae</taxon>
        <taxon>Agromyces</taxon>
    </lineage>
</organism>
<dbReference type="EMBL" id="SDPL01000016">
    <property type="protein sequence ID" value="RXZ51529.1"/>
    <property type="molecule type" value="Genomic_DNA"/>
</dbReference>
<feature type="active site" description="Nucleophile" evidence="9">
    <location>
        <position position="748"/>
    </location>
</feature>
<keyword evidence="5" id="KW-0378">Hydrolase</keyword>
<accession>A0A4Q2JXH4</accession>
<dbReference type="InterPro" id="IPR051792">
    <property type="entry name" value="GGT_bact"/>
</dbReference>
<evidence type="ECO:0000256" key="6">
    <source>
        <dbReference type="ARBA" id="ARBA00023145"/>
    </source>
</evidence>